<feature type="transmembrane region" description="Helical" evidence="2">
    <location>
        <begin position="39"/>
        <end position="62"/>
    </location>
</feature>
<feature type="transmembrane region" description="Helical" evidence="2">
    <location>
        <begin position="243"/>
        <end position="262"/>
    </location>
</feature>
<name>A0A0P7J6C3_9RHOB</name>
<feature type="transmembrane region" description="Helical" evidence="2">
    <location>
        <begin position="74"/>
        <end position="99"/>
    </location>
</feature>
<sequence>MPLFALITLAYLIVGGLVTLIYRDNPLHLLLEMAEAIPFSLLVFLSLGWWVVPLFLVVTFLFDRKTMVTRLSRAILAVMICSAMFLMFTMLKTTMPFILPFWADPWMADLDRALHFGVDPWRLTHAFSAWINPELVGTIYFTAWLLPCMYLPVLIVMFDMDARRFRRFILLYLFSWIVMGNVLALAFLSAGPIFYDRLLGGDTFAPMMASLQEIGFAGGFLDALSDNLWAAYESKAQLPGSGISAFPSVHIATATVFALYLYERHRAFLPLSILIVATYQFLSVYQGWHYAIDGYFSILVMIGVWIWLRRREKRSAPAPARPPTCPPPPGHSATDSANN</sequence>
<proteinExistence type="predicted"/>
<feature type="transmembrane region" description="Helical" evidence="2">
    <location>
        <begin position="288"/>
        <end position="308"/>
    </location>
</feature>
<gene>
    <name evidence="4" type="ORF">AKJ29_14130</name>
</gene>
<dbReference type="EMBL" id="LKBA01000006">
    <property type="protein sequence ID" value="KPN63750.1"/>
    <property type="molecule type" value="Genomic_DNA"/>
</dbReference>
<dbReference type="GO" id="GO:0016020">
    <property type="term" value="C:membrane"/>
    <property type="evidence" value="ECO:0007669"/>
    <property type="project" value="UniProtKB-SubCell"/>
</dbReference>
<dbReference type="STRING" id="154981.AKJ29_14130"/>
<keyword evidence="5" id="KW-1185">Reference proteome</keyword>
<dbReference type="InterPro" id="IPR026841">
    <property type="entry name" value="Aur1/Ipt1"/>
</dbReference>
<evidence type="ECO:0000259" key="3">
    <source>
        <dbReference type="Pfam" id="PF14378"/>
    </source>
</evidence>
<evidence type="ECO:0000313" key="5">
    <source>
        <dbReference type="Proteomes" id="UP000050471"/>
    </source>
</evidence>
<evidence type="ECO:0000256" key="1">
    <source>
        <dbReference type="SAM" id="MobiDB-lite"/>
    </source>
</evidence>
<feature type="transmembrane region" description="Helical" evidence="2">
    <location>
        <begin position="139"/>
        <end position="158"/>
    </location>
</feature>
<feature type="compositionally biased region" description="Pro residues" evidence="1">
    <location>
        <begin position="319"/>
        <end position="330"/>
    </location>
</feature>
<dbReference type="Pfam" id="PF14378">
    <property type="entry name" value="PAP2_3"/>
    <property type="match status" value="1"/>
</dbReference>
<keyword evidence="2" id="KW-0472">Membrane</keyword>
<feature type="transmembrane region" description="Helical" evidence="2">
    <location>
        <begin position="170"/>
        <end position="195"/>
    </location>
</feature>
<feature type="region of interest" description="Disordered" evidence="1">
    <location>
        <begin position="316"/>
        <end position="339"/>
    </location>
</feature>
<dbReference type="Proteomes" id="UP000050471">
    <property type="component" value="Unassembled WGS sequence"/>
</dbReference>
<dbReference type="AlphaFoldDB" id="A0A0P7J6C3"/>
<protein>
    <recommendedName>
        <fullName evidence="3">Inositolphosphotransferase Aur1/Ipt1 domain-containing protein</fullName>
    </recommendedName>
</protein>
<dbReference type="RefSeq" id="WP_055190396.1">
    <property type="nucleotide sequence ID" value="NZ_FPBS01000032.1"/>
</dbReference>
<feature type="domain" description="Inositolphosphotransferase Aur1/Ipt1" evidence="3">
    <location>
        <begin position="106"/>
        <end position="305"/>
    </location>
</feature>
<comment type="caution">
    <text evidence="4">The sequence shown here is derived from an EMBL/GenBank/DDBJ whole genome shotgun (WGS) entry which is preliminary data.</text>
</comment>
<organism evidence="4 5">
    <name type="scientific">Aliiroseovarius crassostreae</name>
    <dbReference type="NCBI Taxonomy" id="154981"/>
    <lineage>
        <taxon>Bacteria</taxon>
        <taxon>Pseudomonadati</taxon>
        <taxon>Pseudomonadota</taxon>
        <taxon>Alphaproteobacteria</taxon>
        <taxon>Rhodobacterales</taxon>
        <taxon>Paracoccaceae</taxon>
        <taxon>Aliiroseovarius</taxon>
    </lineage>
</organism>
<accession>A0A0P7J6C3</accession>
<evidence type="ECO:0000256" key="2">
    <source>
        <dbReference type="SAM" id="Phobius"/>
    </source>
</evidence>
<keyword evidence="2" id="KW-1133">Transmembrane helix</keyword>
<dbReference type="OrthoDB" id="9816314at2"/>
<feature type="transmembrane region" description="Helical" evidence="2">
    <location>
        <begin position="267"/>
        <end position="282"/>
    </location>
</feature>
<reference evidence="4 5" key="1">
    <citation type="submission" date="2015-09" db="EMBL/GenBank/DDBJ databases">
        <title>Draft genome sequence of Aliiroseovarius crassostreae CV919-312TSm, the causative agent of Roseovarius Oyster Disease (formerly Juvenile Oyster Disease).</title>
        <authorList>
            <person name="Kessner L."/>
            <person name="Spinard E."/>
            <person name="Nelson D."/>
        </authorList>
    </citation>
    <scope>NUCLEOTIDE SEQUENCE [LARGE SCALE GENOMIC DNA]</scope>
    <source>
        <strain evidence="4 5">CV919-312</strain>
    </source>
</reference>
<keyword evidence="2" id="KW-0812">Transmembrane</keyword>
<evidence type="ECO:0000313" key="4">
    <source>
        <dbReference type="EMBL" id="KPN63750.1"/>
    </source>
</evidence>